<dbReference type="CDD" id="cd23024">
    <property type="entry name" value="zf-HIT_ZNHIT2-3"/>
    <property type="match status" value="1"/>
</dbReference>
<dbReference type="GO" id="GO:0005634">
    <property type="term" value="C:nucleus"/>
    <property type="evidence" value="ECO:0007669"/>
    <property type="project" value="TreeGrafter"/>
</dbReference>
<evidence type="ECO:0000256" key="2">
    <source>
        <dbReference type="ARBA" id="ARBA00022771"/>
    </source>
</evidence>
<evidence type="ECO:0000313" key="7">
    <source>
        <dbReference type="Proteomes" id="UP000636800"/>
    </source>
</evidence>
<keyword evidence="7" id="KW-1185">Reference proteome</keyword>
<proteinExistence type="predicted"/>
<feature type="domain" description="HIT-type" evidence="5">
    <location>
        <begin position="6"/>
        <end position="39"/>
    </location>
</feature>
<gene>
    <name evidence="6" type="ORF">HPP92_014070</name>
</gene>
<dbReference type="GO" id="GO:0048254">
    <property type="term" value="P:snoRNA localization"/>
    <property type="evidence" value="ECO:0007669"/>
    <property type="project" value="TreeGrafter"/>
</dbReference>
<dbReference type="GO" id="GO:0000463">
    <property type="term" value="P:maturation of LSU-rRNA from tricistronic rRNA transcript (SSU-rRNA, 5.8S rRNA, LSU-rRNA)"/>
    <property type="evidence" value="ECO:0007669"/>
    <property type="project" value="TreeGrafter"/>
</dbReference>
<name>A0A835QR81_VANPL</name>
<reference evidence="6 7" key="1">
    <citation type="journal article" date="2020" name="Nat. Food">
        <title>A phased Vanilla planifolia genome enables genetic improvement of flavour and production.</title>
        <authorList>
            <person name="Hasing T."/>
            <person name="Tang H."/>
            <person name="Brym M."/>
            <person name="Khazi F."/>
            <person name="Huang T."/>
            <person name="Chambers A.H."/>
        </authorList>
    </citation>
    <scope>NUCLEOTIDE SEQUENCE [LARGE SCALE GENOMIC DNA]</scope>
    <source>
        <tissue evidence="6">Leaf</tissue>
    </source>
</reference>
<accession>A0A835QR81</accession>
<dbReference type="Proteomes" id="UP000636800">
    <property type="component" value="Chromosome 6"/>
</dbReference>
<evidence type="ECO:0000259" key="5">
    <source>
        <dbReference type="PROSITE" id="PS51083"/>
    </source>
</evidence>
<dbReference type="SUPFAM" id="SSF144232">
    <property type="entry name" value="HIT/MYND zinc finger-like"/>
    <property type="match status" value="1"/>
</dbReference>
<dbReference type="PANTHER" id="PTHR13483">
    <property type="entry name" value="BOX C_D SNORNA PROTEIN 1-RELATED"/>
    <property type="match status" value="1"/>
</dbReference>
<sequence>MVPRQCEVCQDRLYKYKCPSCLMPYCSLECFKRHKENCCSMSSSPQEETISLMLPNRSFVVDETSWILGSEQLKCIAESIGIQDALKDKELQKLIQKIDSSSEPEEELDKAKERDGFLQFTEKILSIISSKEQGL</sequence>
<comment type="caution">
    <text evidence="6">The sequence shown here is derived from an EMBL/GenBank/DDBJ whole genome shotgun (WGS) entry which is preliminary data.</text>
</comment>
<evidence type="ECO:0000256" key="3">
    <source>
        <dbReference type="ARBA" id="ARBA00022833"/>
    </source>
</evidence>
<dbReference type="GO" id="GO:0008270">
    <property type="term" value="F:zinc ion binding"/>
    <property type="evidence" value="ECO:0007669"/>
    <property type="project" value="UniProtKB-UniRule"/>
</dbReference>
<dbReference type="InterPro" id="IPR051639">
    <property type="entry name" value="BCD1"/>
</dbReference>
<evidence type="ECO:0000256" key="1">
    <source>
        <dbReference type="ARBA" id="ARBA00022723"/>
    </source>
</evidence>
<dbReference type="InterPro" id="IPR007529">
    <property type="entry name" value="Znf_HIT"/>
</dbReference>
<keyword evidence="2 4" id="KW-0863">Zinc-finger</keyword>
<dbReference type="Pfam" id="PF04438">
    <property type="entry name" value="zf-HIT"/>
    <property type="match status" value="1"/>
</dbReference>
<dbReference type="AlphaFoldDB" id="A0A835QR81"/>
<dbReference type="PROSITE" id="PS51083">
    <property type="entry name" value="ZF_HIT"/>
    <property type="match status" value="1"/>
</dbReference>
<dbReference type="GO" id="GO:0000492">
    <property type="term" value="P:box C/D snoRNP assembly"/>
    <property type="evidence" value="ECO:0007669"/>
    <property type="project" value="TreeGrafter"/>
</dbReference>
<keyword evidence="1" id="KW-0479">Metal-binding</keyword>
<keyword evidence="3" id="KW-0862">Zinc</keyword>
<evidence type="ECO:0000313" key="6">
    <source>
        <dbReference type="EMBL" id="KAG0477229.1"/>
    </source>
</evidence>
<dbReference type="Gene3D" id="3.30.60.190">
    <property type="match status" value="1"/>
</dbReference>
<protein>
    <recommendedName>
        <fullName evidence="5">HIT-type domain-containing protein</fullName>
    </recommendedName>
</protein>
<evidence type="ECO:0000256" key="4">
    <source>
        <dbReference type="PROSITE-ProRule" id="PRU00453"/>
    </source>
</evidence>
<dbReference type="EMBL" id="JADCNL010000006">
    <property type="protein sequence ID" value="KAG0477229.1"/>
    <property type="molecule type" value="Genomic_DNA"/>
</dbReference>
<organism evidence="6 7">
    <name type="scientific">Vanilla planifolia</name>
    <name type="common">Vanilla</name>
    <dbReference type="NCBI Taxonomy" id="51239"/>
    <lineage>
        <taxon>Eukaryota</taxon>
        <taxon>Viridiplantae</taxon>
        <taxon>Streptophyta</taxon>
        <taxon>Embryophyta</taxon>
        <taxon>Tracheophyta</taxon>
        <taxon>Spermatophyta</taxon>
        <taxon>Magnoliopsida</taxon>
        <taxon>Liliopsida</taxon>
        <taxon>Asparagales</taxon>
        <taxon>Orchidaceae</taxon>
        <taxon>Vanilloideae</taxon>
        <taxon>Vanilleae</taxon>
        <taxon>Vanilla</taxon>
    </lineage>
</organism>
<dbReference type="GO" id="GO:0070761">
    <property type="term" value="C:pre-snoRNP complex"/>
    <property type="evidence" value="ECO:0007669"/>
    <property type="project" value="TreeGrafter"/>
</dbReference>
<dbReference type="OrthoDB" id="1939188at2759"/>
<dbReference type="PANTHER" id="PTHR13483:SF11">
    <property type="entry name" value="ZINC FINGER HIT DOMAIN-CONTAINING PROTEIN 3"/>
    <property type="match status" value="1"/>
</dbReference>